<dbReference type="EMBL" id="LQBM01000001">
    <property type="protein sequence ID" value="KUG60576.1"/>
    <property type="molecule type" value="Genomic_DNA"/>
</dbReference>
<keyword evidence="4" id="KW-0479">Metal-binding</keyword>
<name>A0A0W8ILR7_9MICC</name>
<evidence type="ECO:0000256" key="1">
    <source>
        <dbReference type="ARBA" id="ARBA00022617"/>
    </source>
</evidence>
<dbReference type="GO" id="GO:0046872">
    <property type="term" value="F:metal ion binding"/>
    <property type="evidence" value="ECO:0007669"/>
    <property type="project" value="UniProtKB-KW"/>
</dbReference>
<dbReference type="STRING" id="317018.AVL63_09460"/>
<dbReference type="PANTHER" id="PTHR15854">
    <property type="entry name" value="THAP4 PROTEIN"/>
    <property type="match status" value="1"/>
</dbReference>
<dbReference type="CDD" id="cd07828">
    <property type="entry name" value="lipocalin_heme-bd-THAP4-like"/>
    <property type="match status" value="1"/>
</dbReference>
<keyword evidence="3 4" id="KW-0413">Isomerase</keyword>
<evidence type="ECO:0000256" key="2">
    <source>
        <dbReference type="ARBA" id="ARBA00023004"/>
    </source>
</evidence>
<dbReference type="EC" id="5.99.-.-" evidence="4"/>
<dbReference type="GO" id="GO:0062213">
    <property type="term" value="F:peroxynitrite isomerase activity"/>
    <property type="evidence" value="ECO:0007669"/>
    <property type="project" value="UniProtKB-UniRule"/>
</dbReference>
<dbReference type="SUPFAM" id="SSF50814">
    <property type="entry name" value="Lipocalins"/>
    <property type="match status" value="1"/>
</dbReference>
<comment type="similarity">
    <text evidence="4">Belongs to the nitrobindin family.</text>
</comment>
<protein>
    <recommendedName>
        <fullName evidence="4">Peroxynitrite isomerase</fullName>
        <ecNumber evidence="4">5.99.-.-</ecNumber>
    </recommendedName>
    <alternativeName>
        <fullName evidence="4">Ferric nitrobindin</fullName>
        <shortName evidence="4">Nb(III)</shortName>
    </alternativeName>
</protein>
<dbReference type="AlphaFoldDB" id="A0A0W8ILR7"/>
<dbReference type="Pfam" id="PF08768">
    <property type="entry name" value="THAP4_heme-bd"/>
    <property type="match status" value="1"/>
</dbReference>
<dbReference type="InterPro" id="IPR045165">
    <property type="entry name" value="Nitrobindin"/>
</dbReference>
<comment type="cofactor">
    <cofactor evidence="4">
        <name>heme b</name>
        <dbReference type="ChEBI" id="CHEBI:60344"/>
    </cofactor>
    <text evidence="4">Binds 1 heme b group per subunit, that coordinates a highly solvent-exposed Fe(III) atom.</text>
</comment>
<sequence>MAPMELPTDLTPELAPLYWLLGSWRGQGRLGSGEQDDPIFTQDVTFRDTGLEFVEYRAETWLSDEAGARLRPLSLESGFWSLDRARTDADVGPGLEPADVVPAYKSAAEVDQLAESDGSFAITATIAHPGSIAELYYGKIKGPQLHLATDAVMRGEHAAEYPGASRMFGLVNSQLFWRWDLRAADGELVPHASAILDRTASAEEVSATRTA</sequence>
<feature type="binding site" description="axial binding residue" evidence="4">
    <location>
        <position position="191"/>
    </location>
    <ligand>
        <name>heme b</name>
        <dbReference type="ChEBI" id="CHEBI:60344"/>
    </ligand>
    <ligandPart>
        <name>Fe</name>
        <dbReference type="ChEBI" id="CHEBI:18248"/>
    </ligandPart>
</feature>
<comment type="catalytic activity">
    <reaction evidence="4">
        <text>peroxynitrite = nitrate</text>
        <dbReference type="Rhea" id="RHEA:63116"/>
        <dbReference type="ChEBI" id="CHEBI:17632"/>
        <dbReference type="ChEBI" id="CHEBI:25941"/>
    </reaction>
</comment>
<keyword evidence="1 4" id="KW-0349">Heme</keyword>
<proteinExistence type="inferred from homology"/>
<dbReference type="OrthoDB" id="4804006at2"/>
<keyword evidence="7" id="KW-1185">Reference proteome</keyword>
<organism evidence="6 7">
    <name type="scientific">Nesterenkonia jeotgali</name>
    <dbReference type="NCBI Taxonomy" id="317018"/>
    <lineage>
        <taxon>Bacteria</taxon>
        <taxon>Bacillati</taxon>
        <taxon>Actinomycetota</taxon>
        <taxon>Actinomycetes</taxon>
        <taxon>Micrococcales</taxon>
        <taxon>Micrococcaceae</taxon>
        <taxon>Nesterenkonia</taxon>
    </lineage>
</organism>
<dbReference type="RefSeq" id="WP_058887551.1">
    <property type="nucleotide sequence ID" value="NZ_LQBM01000001.1"/>
</dbReference>
<comment type="pathway">
    <text evidence="4">Nitrogen metabolism.</text>
</comment>
<dbReference type="Proteomes" id="UP000054023">
    <property type="component" value="Unassembled WGS sequence"/>
</dbReference>
<dbReference type="HAMAP" id="MF_01297">
    <property type="entry name" value="nitrobindin"/>
    <property type="match status" value="1"/>
</dbReference>
<evidence type="ECO:0000313" key="6">
    <source>
        <dbReference type="EMBL" id="KUG60576.1"/>
    </source>
</evidence>
<comment type="caution">
    <text evidence="4">Lacks conserved residue(s) required for the propagation of feature annotation.</text>
</comment>
<evidence type="ECO:0000256" key="4">
    <source>
        <dbReference type="HAMAP-Rule" id="MF_01297"/>
    </source>
</evidence>
<comment type="caution">
    <text evidence="6">The sequence shown here is derived from an EMBL/GenBank/DDBJ whole genome shotgun (WGS) entry which is preliminary data.</text>
</comment>
<dbReference type="Gene3D" id="2.40.128.20">
    <property type="match status" value="1"/>
</dbReference>
<dbReference type="InterPro" id="IPR022939">
    <property type="entry name" value="Nb(III)_bact/plant"/>
</dbReference>
<dbReference type="PANTHER" id="PTHR15854:SF4">
    <property type="entry name" value="PEROXYNITRITE ISOMERASE THAP4"/>
    <property type="match status" value="1"/>
</dbReference>
<evidence type="ECO:0000259" key="5">
    <source>
        <dbReference type="Pfam" id="PF08768"/>
    </source>
</evidence>
<comment type="domain">
    <text evidence="4">Forms a 10-stranded antiparallel beta-barrel structure able to accommodate a hydrophobic ligand in its interior. In fact, this fold hosts the heme group, which is located in a wide surface cleft.</text>
</comment>
<accession>A0A0W8ILR7</accession>
<feature type="short sequence motif" description="GXWXGXG" evidence="4">
    <location>
        <begin position="22"/>
        <end position="28"/>
    </location>
</feature>
<dbReference type="GO" id="GO:0020037">
    <property type="term" value="F:heme binding"/>
    <property type="evidence" value="ECO:0007669"/>
    <property type="project" value="UniProtKB-UniRule"/>
</dbReference>
<gene>
    <name evidence="6" type="ORF">AVL63_09460</name>
</gene>
<dbReference type="InterPro" id="IPR014878">
    <property type="entry name" value="THAP4-like_heme-bd"/>
</dbReference>
<dbReference type="InterPro" id="IPR012674">
    <property type="entry name" value="Calycin"/>
</dbReference>
<reference evidence="7" key="1">
    <citation type="submission" date="2015-12" db="EMBL/GenBank/DDBJ databases">
        <authorList>
            <person name="Nair G.R."/>
            <person name="Kaur G."/>
            <person name="Mayilraj S."/>
        </authorList>
    </citation>
    <scope>NUCLEOTIDE SEQUENCE [LARGE SCALE GENOMIC DNA]</scope>
    <source>
        <strain evidence="7">CD08_7</strain>
    </source>
</reference>
<evidence type="ECO:0000313" key="7">
    <source>
        <dbReference type="Proteomes" id="UP000054023"/>
    </source>
</evidence>
<evidence type="ECO:0000256" key="3">
    <source>
        <dbReference type="ARBA" id="ARBA00023235"/>
    </source>
</evidence>
<feature type="domain" description="THAP4-like heme-binding" evidence="5">
    <location>
        <begin position="13"/>
        <end position="198"/>
    </location>
</feature>
<comment type="function">
    <text evidence="4">Heme-binding protein able to scavenge peroxynitrite and to protect free L-tyrosine against peroxynitrite-mediated nitration, by acting as a peroxynitrite isomerase that converts peroxynitrite to nitrate. Therefore, this protein likely plays a role in peroxynitrite sensing and in the detoxification of reactive nitrogen and oxygen species (RNS and ROS, respectively). Is able to bind nitric oxide (NO) in vitro, but may act as a sensor of peroxynitrite levels in vivo.</text>
</comment>
<keyword evidence="2 4" id="KW-0408">Iron</keyword>